<feature type="transmembrane region" description="Helical" evidence="11">
    <location>
        <begin position="7"/>
        <end position="28"/>
    </location>
</feature>
<dbReference type="EMBL" id="GL377605">
    <property type="protein sequence ID" value="EFJ19621.1"/>
    <property type="molecule type" value="Genomic_DNA"/>
</dbReference>
<dbReference type="FunCoup" id="D8S7J5">
    <property type="interactions" value="4001"/>
</dbReference>
<dbReference type="eggNOG" id="KOG2647">
    <property type="taxonomic scope" value="Eukaryota"/>
</dbReference>
<dbReference type="HOGENOM" id="CLU_029048_3_2_1"/>
<organism evidence="13">
    <name type="scientific">Selaginella moellendorffii</name>
    <name type="common">Spikemoss</name>
    <dbReference type="NCBI Taxonomy" id="88036"/>
    <lineage>
        <taxon>Eukaryota</taxon>
        <taxon>Viridiplantae</taxon>
        <taxon>Streptophyta</taxon>
        <taxon>Embryophyta</taxon>
        <taxon>Tracheophyta</taxon>
        <taxon>Lycopodiopsida</taxon>
        <taxon>Selaginellales</taxon>
        <taxon>Selaginellaceae</taxon>
        <taxon>Selaginella</taxon>
    </lineage>
</organism>
<dbReference type="GO" id="GO:0000009">
    <property type="term" value="F:alpha-1,6-mannosyltransferase activity"/>
    <property type="evidence" value="ECO:0007669"/>
    <property type="project" value="InterPro"/>
</dbReference>
<feature type="transmembrane region" description="Helical" evidence="11">
    <location>
        <begin position="173"/>
        <end position="191"/>
    </location>
</feature>
<dbReference type="UniPathway" id="UPA00196"/>
<feature type="transmembrane region" description="Helical" evidence="11">
    <location>
        <begin position="116"/>
        <end position="136"/>
    </location>
</feature>
<feature type="transmembrane region" description="Helical" evidence="11">
    <location>
        <begin position="370"/>
        <end position="393"/>
    </location>
</feature>
<dbReference type="EC" id="2.4.1.-" evidence="11"/>
<evidence type="ECO:0000256" key="11">
    <source>
        <dbReference type="RuleBase" id="RU363112"/>
    </source>
</evidence>
<comment type="pathway">
    <text evidence="2 11">Glycolipid biosynthesis; glycosylphosphatidylinositol-anchor biosynthesis.</text>
</comment>
<keyword evidence="5 11" id="KW-0328">Glycosyltransferase</keyword>
<dbReference type="InterPro" id="IPR007315">
    <property type="entry name" value="PIG-V/Gpi18"/>
</dbReference>
<name>D8S7J5_SELML</name>
<gene>
    <name evidence="12" type="primary">GT76A1-1</name>
    <name evidence="12" type="ORF">SELMODRAFT_268247</name>
</gene>
<evidence type="ECO:0000256" key="5">
    <source>
        <dbReference type="ARBA" id="ARBA00022676"/>
    </source>
</evidence>
<evidence type="ECO:0000256" key="3">
    <source>
        <dbReference type="ARBA" id="ARBA00008698"/>
    </source>
</evidence>
<dbReference type="InParanoid" id="D8S7J5"/>
<evidence type="ECO:0000256" key="7">
    <source>
        <dbReference type="ARBA" id="ARBA00022692"/>
    </source>
</evidence>
<dbReference type="GO" id="GO:0005789">
    <property type="term" value="C:endoplasmic reticulum membrane"/>
    <property type="evidence" value="ECO:0000318"/>
    <property type="project" value="GO_Central"/>
</dbReference>
<keyword evidence="13" id="KW-1185">Reference proteome</keyword>
<sequence length="443" mass="50225">MRGEGGVLAMALASRGIVLLAMLAWAWLGSPYDSSAALDLPCLSRDDHGFDRGGISNSTLLRSVVWDGVYYLRIARCGYEYEQMHAFQPLLPLLMRFLSNTALRGFVPVFGYDETLALSGYVINVMAFVLAALYLYRLSLYVLERERMAFLATAFFCFNPASVFYSSLYTESLFALLSFAGMWYLVSGARWKSAILFGFSSIARSNGIVHAGFFLFQCLHLVYHNKVFHMKRPLLAGSLFVIIQCGLQASLVVAPFVVFQAYGYFEMCFNDSKQQRPWCKATIPYLYGFVQDHYWDVGFLRYFQLKQIPNFLSASPALLLASSAIVTYARAQPKLFYSLGLAAPSWQKRKAALLPDHSKPPRVKKEATGFYAVASVPFVFELLVMTLVAFLVMHVQVSTRFLSCSPVIYWFSASFRRQWIGWWVFLSYTLVGTLLFVNFYPFT</sequence>
<dbReference type="PANTHER" id="PTHR12468:SF2">
    <property type="entry name" value="GPI MANNOSYLTRANSFERASE 2"/>
    <property type="match status" value="1"/>
</dbReference>
<dbReference type="GO" id="GO:0006506">
    <property type="term" value="P:GPI anchor biosynthetic process"/>
    <property type="evidence" value="ECO:0000318"/>
    <property type="project" value="GO_Central"/>
</dbReference>
<evidence type="ECO:0000313" key="13">
    <source>
        <dbReference type="Proteomes" id="UP000001514"/>
    </source>
</evidence>
<keyword evidence="6 11" id="KW-0808">Transferase</keyword>
<dbReference type="OMA" id="GALFIWC"/>
<dbReference type="GeneID" id="9660399"/>
<dbReference type="STRING" id="88036.D8S7J5"/>
<feature type="transmembrane region" description="Helical" evidence="11">
    <location>
        <begin position="203"/>
        <end position="223"/>
    </location>
</feature>
<evidence type="ECO:0000313" key="12">
    <source>
        <dbReference type="EMBL" id="EFJ19621.1"/>
    </source>
</evidence>
<dbReference type="KEGG" id="smo:SELMODRAFT_268247"/>
<evidence type="ECO:0000256" key="10">
    <source>
        <dbReference type="ARBA" id="ARBA00023136"/>
    </source>
</evidence>
<comment type="subcellular location">
    <subcellularLocation>
        <location evidence="1 11">Endoplasmic reticulum membrane</location>
        <topology evidence="1 11">Multi-pass membrane protein</topology>
    </subcellularLocation>
</comment>
<dbReference type="GO" id="GO:0004376">
    <property type="term" value="F:GPI mannosyltransferase activity"/>
    <property type="evidence" value="ECO:0007669"/>
    <property type="project" value="InterPro"/>
</dbReference>
<protein>
    <recommendedName>
        <fullName evidence="11">GPI mannosyltransferase 2</fullName>
        <ecNumber evidence="11">2.4.1.-</ecNumber>
    </recommendedName>
</protein>
<feature type="transmembrane region" description="Helical" evidence="11">
    <location>
        <begin position="419"/>
        <end position="440"/>
    </location>
</feature>
<keyword evidence="8 11" id="KW-0256">Endoplasmic reticulum</keyword>
<keyword evidence="4 11" id="KW-0337">GPI-anchor biosynthesis</keyword>
<evidence type="ECO:0000256" key="8">
    <source>
        <dbReference type="ARBA" id="ARBA00022824"/>
    </source>
</evidence>
<comment type="function">
    <text evidence="11">Mannosyltransferase involved in glycosylphosphatidylinositol-anchor biosynthesis.</text>
</comment>
<dbReference type="OrthoDB" id="10252502at2759"/>
<dbReference type="Proteomes" id="UP000001514">
    <property type="component" value="Unassembled WGS sequence"/>
</dbReference>
<evidence type="ECO:0000256" key="2">
    <source>
        <dbReference type="ARBA" id="ARBA00004687"/>
    </source>
</evidence>
<dbReference type="AlphaFoldDB" id="D8S7J5"/>
<proteinExistence type="inferred from homology"/>
<keyword evidence="7 11" id="KW-0812">Transmembrane</keyword>
<accession>D8S7J5</accession>
<comment type="similarity">
    <text evidence="3 11">Belongs to the PIGV family.</text>
</comment>
<evidence type="ECO:0000256" key="1">
    <source>
        <dbReference type="ARBA" id="ARBA00004477"/>
    </source>
</evidence>
<dbReference type="PANTHER" id="PTHR12468">
    <property type="entry name" value="GPI MANNOSYLTRANSFERASE 2"/>
    <property type="match status" value="1"/>
</dbReference>
<dbReference type="GO" id="GO:0000030">
    <property type="term" value="F:mannosyltransferase activity"/>
    <property type="evidence" value="ECO:0000318"/>
    <property type="project" value="GO_Central"/>
</dbReference>
<keyword evidence="10 11" id="KW-0472">Membrane</keyword>
<feature type="transmembrane region" description="Helical" evidence="11">
    <location>
        <begin position="235"/>
        <end position="265"/>
    </location>
</feature>
<feature type="transmembrane region" description="Helical" evidence="11">
    <location>
        <begin position="311"/>
        <end position="331"/>
    </location>
</feature>
<evidence type="ECO:0000256" key="6">
    <source>
        <dbReference type="ARBA" id="ARBA00022679"/>
    </source>
</evidence>
<keyword evidence="9 11" id="KW-1133">Transmembrane helix</keyword>
<dbReference type="Pfam" id="PF04188">
    <property type="entry name" value="Mannosyl_trans2"/>
    <property type="match status" value="1"/>
</dbReference>
<dbReference type="GO" id="GO:0031501">
    <property type="term" value="C:mannosyltransferase complex"/>
    <property type="evidence" value="ECO:0000318"/>
    <property type="project" value="GO_Central"/>
</dbReference>
<dbReference type="Gramene" id="EFJ19621">
    <property type="protein sequence ID" value="EFJ19621"/>
    <property type="gene ID" value="SELMODRAFT_268247"/>
</dbReference>
<evidence type="ECO:0000256" key="9">
    <source>
        <dbReference type="ARBA" id="ARBA00022989"/>
    </source>
</evidence>
<evidence type="ECO:0000256" key="4">
    <source>
        <dbReference type="ARBA" id="ARBA00022502"/>
    </source>
</evidence>
<reference evidence="12 13" key="1">
    <citation type="journal article" date="2011" name="Science">
        <title>The Selaginella genome identifies genetic changes associated with the evolution of vascular plants.</title>
        <authorList>
            <person name="Banks J.A."/>
            <person name="Nishiyama T."/>
            <person name="Hasebe M."/>
            <person name="Bowman J.L."/>
            <person name="Gribskov M."/>
            <person name="dePamphilis C."/>
            <person name="Albert V.A."/>
            <person name="Aono N."/>
            <person name="Aoyama T."/>
            <person name="Ambrose B.A."/>
            <person name="Ashton N.W."/>
            <person name="Axtell M.J."/>
            <person name="Barker E."/>
            <person name="Barker M.S."/>
            <person name="Bennetzen J.L."/>
            <person name="Bonawitz N.D."/>
            <person name="Chapple C."/>
            <person name="Cheng C."/>
            <person name="Correa L.G."/>
            <person name="Dacre M."/>
            <person name="DeBarry J."/>
            <person name="Dreyer I."/>
            <person name="Elias M."/>
            <person name="Engstrom E.M."/>
            <person name="Estelle M."/>
            <person name="Feng L."/>
            <person name="Finet C."/>
            <person name="Floyd S.K."/>
            <person name="Frommer W.B."/>
            <person name="Fujita T."/>
            <person name="Gramzow L."/>
            <person name="Gutensohn M."/>
            <person name="Harholt J."/>
            <person name="Hattori M."/>
            <person name="Heyl A."/>
            <person name="Hirai T."/>
            <person name="Hiwatashi Y."/>
            <person name="Ishikawa M."/>
            <person name="Iwata M."/>
            <person name="Karol K.G."/>
            <person name="Koehler B."/>
            <person name="Kolukisaoglu U."/>
            <person name="Kubo M."/>
            <person name="Kurata T."/>
            <person name="Lalonde S."/>
            <person name="Li K."/>
            <person name="Li Y."/>
            <person name="Litt A."/>
            <person name="Lyons E."/>
            <person name="Manning G."/>
            <person name="Maruyama T."/>
            <person name="Michael T.P."/>
            <person name="Mikami K."/>
            <person name="Miyazaki S."/>
            <person name="Morinaga S."/>
            <person name="Murata T."/>
            <person name="Mueller-Roeber B."/>
            <person name="Nelson D.R."/>
            <person name="Obara M."/>
            <person name="Oguri Y."/>
            <person name="Olmstead R.G."/>
            <person name="Onodera N."/>
            <person name="Petersen B.L."/>
            <person name="Pils B."/>
            <person name="Prigge M."/>
            <person name="Rensing S.A."/>
            <person name="Riano-Pachon D.M."/>
            <person name="Roberts A.W."/>
            <person name="Sato Y."/>
            <person name="Scheller H.V."/>
            <person name="Schulz B."/>
            <person name="Schulz C."/>
            <person name="Shakirov E.V."/>
            <person name="Shibagaki N."/>
            <person name="Shinohara N."/>
            <person name="Shippen D.E."/>
            <person name="Soerensen I."/>
            <person name="Sotooka R."/>
            <person name="Sugimoto N."/>
            <person name="Sugita M."/>
            <person name="Sumikawa N."/>
            <person name="Tanurdzic M."/>
            <person name="Theissen G."/>
            <person name="Ulvskov P."/>
            <person name="Wakazuki S."/>
            <person name="Weng J.K."/>
            <person name="Willats W.W."/>
            <person name="Wipf D."/>
            <person name="Wolf P.G."/>
            <person name="Yang L."/>
            <person name="Zimmer A.D."/>
            <person name="Zhu Q."/>
            <person name="Mitros T."/>
            <person name="Hellsten U."/>
            <person name="Loque D."/>
            <person name="Otillar R."/>
            <person name="Salamov A."/>
            <person name="Schmutz J."/>
            <person name="Shapiro H."/>
            <person name="Lindquist E."/>
            <person name="Lucas S."/>
            <person name="Rokhsar D."/>
            <person name="Grigoriev I.V."/>
        </authorList>
    </citation>
    <scope>NUCLEOTIDE SEQUENCE [LARGE SCALE GENOMIC DNA]</scope>
</reference>